<gene>
    <name evidence="3" type="ORF">E6K80_15010</name>
</gene>
<dbReference type="SUPFAM" id="SSF69318">
    <property type="entry name" value="Integrin alpha N-terminal domain"/>
    <property type="match status" value="1"/>
</dbReference>
<dbReference type="PANTHER" id="PTHR46580">
    <property type="entry name" value="SENSOR KINASE-RELATED"/>
    <property type="match status" value="1"/>
</dbReference>
<evidence type="ECO:0000313" key="4">
    <source>
        <dbReference type="Proteomes" id="UP000319836"/>
    </source>
</evidence>
<dbReference type="InterPro" id="IPR013517">
    <property type="entry name" value="FG-GAP"/>
</dbReference>
<keyword evidence="1" id="KW-0732">Signal</keyword>
<dbReference type="Pfam" id="PF13517">
    <property type="entry name" value="FG-GAP_3"/>
    <property type="match status" value="1"/>
</dbReference>
<dbReference type="AlphaFoldDB" id="A0A538TVV7"/>
<evidence type="ECO:0000256" key="1">
    <source>
        <dbReference type="ARBA" id="ARBA00022729"/>
    </source>
</evidence>
<keyword evidence="2" id="KW-0472">Membrane</keyword>
<dbReference type="EMBL" id="VBPA01000434">
    <property type="protein sequence ID" value="TMQ67774.1"/>
    <property type="molecule type" value="Genomic_DNA"/>
</dbReference>
<sequence length="150" mass="15331">MNRLLPYRREAANDPSVIHTHDCRFLALHTYCGGPHGGGPMKATRSRIALVANLAISALAILAAAPRTTVAGPLFAAHFLSIDTGGGRDAIGDLNGDGKLDVVALSFFTTGISVVLGNGDATFGVKSSYATSDGPLSVAIGDLNGDGKPD</sequence>
<evidence type="ECO:0000313" key="3">
    <source>
        <dbReference type="EMBL" id="TMQ67774.1"/>
    </source>
</evidence>
<organism evidence="3 4">
    <name type="scientific">Eiseniibacteriota bacterium</name>
    <dbReference type="NCBI Taxonomy" id="2212470"/>
    <lineage>
        <taxon>Bacteria</taxon>
        <taxon>Candidatus Eiseniibacteriota</taxon>
    </lineage>
</organism>
<evidence type="ECO:0000256" key="2">
    <source>
        <dbReference type="SAM" id="Phobius"/>
    </source>
</evidence>
<feature type="transmembrane region" description="Helical" evidence="2">
    <location>
        <begin position="48"/>
        <end position="65"/>
    </location>
</feature>
<reference evidence="3 4" key="1">
    <citation type="journal article" date="2019" name="Nat. Microbiol.">
        <title>Mediterranean grassland soil C-N compound turnover is dependent on rainfall and depth, and is mediated by genomically divergent microorganisms.</title>
        <authorList>
            <person name="Diamond S."/>
            <person name="Andeer P.F."/>
            <person name="Li Z."/>
            <person name="Crits-Christoph A."/>
            <person name="Burstein D."/>
            <person name="Anantharaman K."/>
            <person name="Lane K.R."/>
            <person name="Thomas B.C."/>
            <person name="Pan C."/>
            <person name="Northen T.R."/>
            <person name="Banfield J.F."/>
        </authorList>
    </citation>
    <scope>NUCLEOTIDE SEQUENCE [LARGE SCALE GENOMIC DNA]</scope>
    <source>
        <strain evidence="3">WS_10</strain>
    </source>
</reference>
<dbReference type="Proteomes" id="UP000319836">
    <property type="component" value="Unassembled WGS sequence"/>
</dbReference>
<accession>A0A538TVV7</accession>
<keyword evidence="2" id="KW-0812">Transmembrane</keyword>
<comment type="caution">
    <text evidence="3">The sequence shown here is derived from an EMBL/GenBank/DDBJ whole genome shotgun (WGS) entry which is preliminary data.</text>
</comment>
<keyword evidence="2" id="KW-1133">Transmembrane helix</keyword>
<feature type="non-terminal residue" evidence="3">
    <location>
        <position position="150"/>
    </location>
</feature>
<protein>
    <submittedName>
        <fullName evidence="3">VCBS repeat-containing protein</fullName>
    </submittedName>
</protein>
<name>A0A538TVV7_UNCEI</name>
<proteinExistence type="predicted"/>
<dbReference type="Gene3D" id="2.30.30.100">
    <property type="match status" value="1"/>
</dbReference>
<dbReference type="InterPro" id="IPR028994">
    <property type="entry name" value="Integrin_alpha_N"/>
</dbReference>